<keyword evidence="5" id="KW-0175">Coiled coil</keyword>
<dbReference type="PANTHER" id="PTHR21100:SF9">
    <property type="entry name" value="PREFOLDIN SUBUNIT 4"/>
    <property type="match status" value="1"/>
</dbReference>
<organism evidence="6 7">
    <name type="scientific">Batrachochytrium dendrobatidis (strain JEL423)</name>
    <dbReference type="NCBI Taxonomy" id="403673"/>
    <lineage>
        <taxon>Eukaryota</taxon>
        <taxon>Fungi</taxon>
        <taxon>Fungi incertae sedis</taxon>
        <taxon>Chytridiomycota</taxon>
        <taxon>Chytridiomycota incertae sedis</taxon>
        <taxon>Chytridiomycetes</taxon>
        <taxon>Rhizophydiales</taxon>
        <taxon>Rhizophydiales incertae sedis</taxon>
        <taxon>Batrachochytrium</taxon>
    </lineage>
</organism>
<dbReference type="PIRSF" id="PIRSF016477">
    <property type="entry name" value="Prefoldin_subunit_4"/>
    <property type="match status" value="1"/>
</dbReference>
<dbReference type="GO" id="GO:0051082">
    <property type="term" value="F:unfolded protein binding"/>
    <property type="evidence" value="ECO:0007669"/>
    <property type="project" value="InterPro"/>
</dbReference>
<evidence type="ECO:0000256" key="4">
    <source>
        <dbReference type="PIRNR" id="PIRNR016477"/>
    </source>
</evidence>
<dbReference type="GO" id="GO:0016272">
    <property type="term" value="C:prefoldin complex"/>
    <property type="evidence" value="ECO:0007669"/>
    <property type="project" value="UniProtKB-UniRule"/>
</dbReference>
<sequence>MSTIKLVKAEDETDVEVTWEDQRNINMFSKLNTRLESVEEAYEDKKREKEYLDDLTNELELADEDEPVKYKIGDAYISLSLTDAQSRIESEQTVLDQELKTLGANVGSIQSEMIKLKALLYAKFGKSINLDKD</sequence>
<gene>
    <name evidence="6" type="ORF">BDEG_21546</name>
</gene>
<dbReference type="InterPro" id="IPR002777">
    <property type="entry name" value="PFD_beta-like"/>
</dbReference>
<dbReference type="SUPFAM" id="SSF46579">
    <property type="entry name" value="Prefoldin"/>
    <property type="match status" value="1"/>
</dbReference>
<dbReference type="Pfam" id="PF01920">
    <property type="entry name" value="Prefoldin_2"/>
    <property type="match status" value="1"/>
</dbReference>
<evidence type="ECO:0000313" key="6">
    <source>
        <dbReference type="EMBL" id="OAJ37536.1"/>
    </source>
</evidence>
<proteinExistence type="inferred from homology"/>
<dbReference type="InterPro" id="IPR016661">
    <property type="entry name" value="PFDN4"/>
</dbReference>
<dbReference type="Proteomes" id="UP000077115">
    <property type="component" value="Unassembled WGS sequence"/>
</dbReference>
<evidence type="ECO:0000256" key="5">
    <source>
        <dbReference type="SAM" id="Coils"/>
    </source>
</evidence>
<dbReference type="GO" id="GO:0006457">
    <property type="term" value="P:protein folding"/>
    <property type="evidence" value="ECO:0007669"/>
    <property type="project" value="UniProtKB-UniRule"/>
</dbReference>
<feature type="coiled-coil region" evidence="5">
    <location>
        <begin position="28"/>
        <end position="65"/>
    </location>
</feature>
<protein>
    <recommendedName>
        <fullName evidence="4">Prefoldin subunit 4</fullName>
    </recommendedName>
</protein>
<accession>A0A177WCL1</accession>
<dbReference type="STRING" id="403673.A0A177WCL1"/>
<comment type="similarity">
    <text evidence="1 4">Belongs to the prefoldin subunit beta family.</text>
</comment>
<evidence type="ECO:0000256" key="2">
    <source>
        <dbReference type="ARBA" id="ARBA00023186"/>
    </source>
</evidence>
<comment type="subunit">
    <text evidence="4">Heterohexamer of two PFD-alpha type and four PFD-beta type subunits.</text>
</comment>
<dbReference type="InterPro" id="IPR009053">
    <property type="entry name" value="Prefoldin"/>
</dbReference>
<comment type="function">
    <text evidence="3 4">Binds specifically to cytosolic chaperonin (c-CPN) and transfers target proteins to it. Binds to nascent polypeptide chain and promotes folding in an environment in which there are many competing pathways for nonnative proteins.</text>
</comment>
<dbReference type="FunFam" id="1.10.287.370:FF:000005">
    <property type="entry name" value="Prefoldin subunit 4"/>
    <property type="match status" value="1"/>
</dbReference>
<evidence type="ECO:0000256" key="1">
    <source>
        <dbReference type="ARBA" id="ARBA00008045"/>
    </source>
</evidence>
<dbReference type="GO" id="GO:0005737">
    <property type="term" value="C:cytoplasm"/>
    <property type="evidence" value="ECO:0007669"/>
    <property type="project" value="TreeGrafter"/>
</dbReference>
<dbReference type="PANTHER" id="PTHR21100">
    <property type="entry name" value="PREFOLDIN SUBUNIT 4"/>
    <property type="match status" value="1"/>
</dbReference>
<dbReference type="EMBL" id="DS022300">
    <property type="protein sequence ID" value="OAJ37536.1"/>
    <property type="molecule type" value="Genomic_DNA"/>
</dbReference>
<keyword evidence="2 4" id="KW-0143">Chaperone</keyword>
<evidence type="ECO:0000313" key="7">
    <source>
        <dbReference type="Proteomes" id="UP000077115"/>
    </source>
</evidence>
<reference evidence="6 7" key="1">
    <citation type="submission" date="2006-10" db="EMBL/GenBank/DDBJ databases">
        <title>The Genome Sequence of Batrachochytrium dendrobatidis JEL423.</title>
        <authorList>
            <consortium name="The Broad Institute Genome Sequencing Platform"/>
            <person name="Birren B."/>
            <person name="Lander E."/>
            <person name="Galagan J."/>
            <person name="Cuomo C."/>
            <person name="Devon K."/>
            <person name="Jaffe D."/>
            <person name="Butler J."/>
            <person name="Alvarez P."/>
            <person name="Gnerre S."/>
            <person name="Grabherr M."/>
            <person name="Kleber M."/>
            <person name="Mauceli E."/>
            <person name="Brockman W."/>
            <person name="Young S."/>
            <person name="LaButti K."/>
            <person name="Sykes S."/>
            <person name="DeCaprio D."/>
            <person name="Crawford M."/>
            <person name="Koehrsen M."/>
            <person name="Engels R."/>
            <person name="Montgomery P."/>
            <person name="Pearson M."/>
            <person name="Howarth C."/>
            <person name="Larson L."/>
            <person name="White J."/>
            <person name="O'Leary S."/>
            <person name="Kodira C."/>
            <person name="Zeng Q."/>
            <person name="Yandava C."/>
            <person name="Alvarado L."/>
            <person name="Longcore J."/>
            <person name="James T."/>
        </authorList>
    </citation>
    <scope>NUCLEOTIDE SEQUENCE [LARGE SCALE GENOMIC DNA]</scope>
    <source>
        <strain evidence="6 7">JEL423</strain>
    </source>
</reference>
<dbReference type="AlphaFoldDB" id="A0A177WCL1"/>
<dbReference type="Gene3D" id="1.10.287.370">
    <property type="match status" value="1"/>
</dbReference>
<name>A0A177WCL1_BATDL</name>
<dbReference type="OrthoDB" id="10250441at2759"/>
<dbReference type="VEuPathDB" id="FungiDB:BDEG_21546"/>
<reference evidence="6 7" key="2">
    <citation type="submission" date="2016-05" db="EMBL/GenBank/DDBJ databases">
        <title>Lineage-specific infection strategies underlie the spectrum of fungal disease in amphibians.</title>
        <authorList>
            <person name="Cuomo C.A."/>
            <person name="Farrer R.A."/>
            <person name="James T."/>
            <person name="Longcore J."/>
            <person name="Birren B."/>
        </authorList>
    </citation>
    <scope>NUCLEOTIDE SEQUENCE [LARGE SCALE GENOMIC DNA]</scope>
    <source>
        <strain evidence="6 7">JEL423</strain>
    </source>
</reference>
<dbReference type="CDD" id="cd23165">
    <property type="entry name" value="Prefoldin_4"/>
    <property type="match status" value="1"/>
</dbReference>
<dbReference type="eggNOG" id="KOG1760">
    <property type="taxonomic scope" value="Eukaryota"/>
</dbReference>
<evidence type="ECO:0000256" key="3">
    <source>
        <dbReference type="ARBA" id="ARBA00024667"/>
    </source>
</evidence>